<organism evidence="15 16">
    <name type="scientific">Orchesella cincta</name>
    <name type="common">Springtail</name>
    <name type="synonym">Podura cincta</name>
    <dbReference type="NCBI Taxonomy" id="48709"/>
    <lineage>
        <taxon>Eukaryota</taxon>
        <taxon>Metazoa</taxon>
        <taxon>Ecdysozoa</taxon>
        <taxon>Arthropoda</taxon>
        <taxon>Hexapoda</taxon>
        <taxon>Collembola</taxon>
        <taxon>Entomobryomorpha</taxon>
        <taxon>Entomobryoidea</taxon>
        <taxon>Orchesellidae</taxon>
        <taxon>Orchesellinae</taxon>
        <taxon>Orchesella</taxon>
    </lineage>
</organism>
<dbReference type="Pfam" id="PF02825">
    <property type="entry name" value="WWE"/>
    <property type="match status" value="1"/>
</dbReference>
<evidence type="ECO:0000313" key="16">
    <source>
        <dbReference type="Proteomes" id="UP000094527"/>
    </source>
</evidence>
<dbReference type="InterPro" id="IPR037197">
    <property type="entry name" value="WWE_dom_sf"/>
</dbReference>
<comment type="catalytic activity">
    <reaction evidence="1 11">
        <text>S-ubiquitinyl-[E2 ubiquitin-conjugating enzyme]-L-cysteine + [acceptor protein]-L-lysine = [E2 ubiquitin-conjugating enzyme]-L-cysteine + N(6)-ubiquitinyl-[acceptor protein]-L-lysine.</text>
        <dbReference type="EC" id="2.3.2.27"/>
    </reaction>
</comment>
<evidence type="ECO:0000256" key="1">
    <source>
        <dbReference type="ARBA" id="ARBA00000900"/>
    </source>
</evidence>
<comment type="subcellular location">
    <subcellularLocation>
        <location evidence="2 11">Cytoplasm</location>
        <location evidence="2 11">Cytosol</location>
    </subcellularLocation>
</comment>
<dbReference type="Gene3D" id="3.30.720.50">
    <property type="match status" value="1"/>
</dbReference>
<dbReference type="UniPathway" id="UPA00143"/>
<dbReference type="GO" id="GO:0005829">
    <property type="term" value="C:cytosol"/>
    <property type="evidence" value="ECO:0007669"/>
    <property type="project" value="UniProtKB-SubCell"/>
</dbReference>
<feature type="domain" description="RING-type" evidence="13">
    <location>
        <begin position="55"/>
        <end position="95"/>
    </location>
</feature>
<evidence type="ECO:0000256" key="5">
    <source>
        <dbReference type="ARBA" id="ARBA00022687"/>
    </source>
</evidence>
<dbReference type="PANTHER" id="PTHR13417">
    <property type="entry name" value="E3 UBIQUITIN-PROTEIN LIGASE RNF146"/>
    <property type="match status" value="1"/>
</dbReference>
<comment type="domain">
    <text evidence="11">The WWE domain mediates non-covalent poly(ADP-ribose)-binding.</text>
</comment>
<dbReference type="InterPro" id="IPR018123">
    <property type="entry name" value="WWE-dom_subgr"/>
</dbReference>
<dbReference type="EMBL" id="LJIJ01000008">
    <property type="protein sequence ID" value="ODN06273.1"/>
    <property type="molecule type" value="Genomic_DNA"/>
</dbReference>
<keyword evidence="8 11" id="KW-0833">Ubl conjugation pathway</keyword>
<evidence type="ECO:0000256" key="4">
    <source>
        <dbReference type="ARBA" id="ARBA00022679"/>
    </source>
</evidence>
<dbReference type="InterPro" id="IPR001841">
    <property type="entry name" value="Znf_RING"/>
</dbReference>
<feature type="compositionally biased region" description="Acidic residues" evidence="12">
    <location>
        <begin position="206"/>
        <end position="215"/>
    </location>
</feature>
<comment type="caution">
    <text evidence="15">The sequence shown here is derived from an EMBL/GenBank/DDBJ whole genome shotgun (WGS) entry which is preliminary data.</text>
</comment>
<dbReference type="GO" id="GO:0051865">
    <property type="term" value="P:protein autoubiquitination"/>
    <property type="evidence" value="ECO:0007669"/>
    <property type="project" value="UniProtKB-UniRule"/>
</dbReference>
<feature type="domain" description="WWE" evidence="14">
    <location>
        <begin position="114"/>
        <end position="191"/>
    </location>
</feature>
<dbReference type="GO" id="GO:0006511">
    <property type="term" value="P:ubiquitin-dependent protein catabolic process"/>
    <property type="evidence" value="ECO:0007669"/>
    <property type="project" value="UniProtKB-UniRule"/>
</dbReference>
<keyword evidence="6 11" id="KW-0479">Metal-binding</keyword>
<evidence type="ECO:0000256" key="6">
    <source>
        <dbReference type="ARBA" id="ARBA00022723"/>
    </source>
</evidence>
<dbReference type="Gene3D" id="3.30.40.10">
    <property type="entry name" value="Zinc/RING finger domain, C3HC4 (zinc finger)"/>
    <property type="match status" value="1"/>
</dbReference>
<dbReference type="InterPro" id="IPR033509">
    <property type="entry name" value="RNF146"/>
</dbReference>
<dbReference type="InterPro" id="IPR013083">
    <property type="entry name" value="Znf_RING/FYVE/PHD"/>
</dbReference>
<protein>
    <recommendedName>
        <fullName evidence="11">E3 ubiquitin-protein ligase</fullName>
        <ecNumber evidence="11">2.3.2.27</ecNumber>
    </recommendedName>
</protein>
<evidence type="ECO:0000256" key="8">
    <source>
        <dbReference type="ARBA" id="ARBA00022786"/>
    </source>
</evidence>
<evidence type="ECO:0000256" key="9">
    <source>
        <dbReference type="ARBA" id="ARBA00022833"/>
    </source>
</evidence>
<evidence type="ECO:0000256" key="11">
    <source>
        <dbReference type="RuleBase" id="RU367115"/>
    </source>
</evidence>
<evidence type="ECO:0000256" key="10">
    <source>
        <dbReference type="PROSITE-ProRule" id="PRU00175"/>
    </source>
</evidence>
<dbReference type="SMART" id="SM00678">
    <property type="entry name" value="WWE"/>
    <property type="match status" value="1"/>
</dbReference>
<evidence type="ECO:0000256" key="7">
    <source>
        <dbReference type="ARBA" id="ARBA00022771"/>
    </source>
</evidence>
<feature type="compositionally biased region" description="Acidic residues" evidence="12">
    <location>
        <begin position="13"/>
        <end position="40"/>
    </location>
</feature>
<dbReference type="GO" id="GO:0072572">
    <property type="term" value="F:poly-ADP-D-ribose binding"/>
    <property type="evidence" value="ECO:0007669"/>
    <property type="project" value="UniProtKB-UniRule"/>
</dbReference>
<keyword evidence="16" id="KW-1185">Reference proteome</keyword>
<evidence type="ECO:0000313" key="15">
    <source>
        <dbReference type="EMBL" id="ODN06273.1"/>
    </source>
</evidence>
<evidence type="ECO:0000256" key="12">
    <source>
        <dbReference type="SAM" id="MobiDB-lite"/>
    </source>
</evidence>
<dbReference type="PROSITE" id="PS00518">
    <property type="entry name" value="ZF_RING_1"/>
    <property type="match status" value="1"/>
</dbReference>
<accession>A0A1D2NLW2</accession>
<reference evidence="15 16" key="1">
    <citation type="journal article" date="2016" name="Genome Biol. Evol.">
        <title>Gene Family Evolution Reflects Adaptation to Soil Environmental Stressors in the Genome of the Collembolan Orchesella cincta.</title>
        <authorList>
            <person name="Faddeeva-Vakhrusheva A."/>
            <person name="Derks M.F."/>
            <person name="Anvar S.Y."/>
            <person name="Agamennone V."/>
            <person name="Suring W."/>
            <person name="Smit S."/>
            <person name="van Straalen N.M."/>
            <person name="Roelofs D."/>
        </authorList>
    </citation>
    <scope>NUCLEOTIDE SEQUENCE [LARGE SCALE GENOMIC DNA]</scope>
    <source>
        <tissue evidence="15">Mixed pool</tissue>
    </source>
</reference>
<dbReference type="GO" id="GO:0016055">
    <property type="term" value="P:Wnt signaling pathway"/>
    <property type="evidence" value="ECO:0007669"/>
    <property type="project" value="UniProtKB-KW"/>
</dbReference>
<dbReference type="PROSITE" id="PS50089">
    <property type="entry name" value="ZF_RING_2"/>
    <property type="match status" value="1"/>
</dbReference>
<keyword evidence="5" id="KW-0879">Wnt signaling pathway</keyword>
<dbReference type="SUPFAM" id="SSF57850">
    <property type="entry name" value="RING/U-box"/>
    <property type="match status" value="1"/>
</dbReference>
<feature type="region of interest" description="Disordered" evidence="12">
    <location>
        <begin position="1"/>
        <end position="50"/>
    </location>
</feature>
<dbReference type="PANTHER" id="PTHR13417:SF2">
    <property type="entry name" value="E3 UBIQUITIN-PROTEIN LIGASE RNF146"/>
    <property type="match status" value="1"/>
</dbReference>
<feature type="compositionally biased region" description="Basic residues" evidence="12">
    <location>
        <begin position="232"/>
        <end position="241"/>
    </location>
</feature>
<evidence type="ECO:0000259" key="14">
    <source>
        <dbReference type="PROSITE" id="PS50918"/>
    </source>
</evidence>
<name>A0A1D2NLW2_ORCCI</name>
<dbReference type="Proteomes" id="UP000094527">
    <property type="component" value="Unassembled WGS sequence"/>
</dbReference>
<evidence type="ECO:0000256" key="2">
    <source>
        <dbReference type="ARBA" id="ARBA00004514"/>
    </source>
</evidence>
<dbReference type="InterPro" id="IPR018957">
    <property type="entry name" value="Znf_C3HC4_RING-type"/>
</dbReference>
<dbReference type="InterPro" id="IPR044110">
    <property type="entry name" value="RING-HC_RNF146"/>
</dbReference>
<dbReference type="GO" id="GO:0061630">
    <property type="term" value="F:ubiquitin protein ligase activity"/>
    <property type="evidence" value="ECO:0007669"/>
    <property type="project" value="UniProtKB-UniRule"/>
</dbReference>
<keyword evidence="7 10" id="KW-0863">Zinc-finger</keyword>
<sequence length="248" mass="27593">MAAALPPGGADDIISDSENDDVEGVEATEVEPNLDDDPDPAESGNGQEKNEESDCPICLQPCMHPVQLPCRHIFCYLCIKGVAVQGPSSCCAICRATIPRSVLTNPNPLLKDGGQLLKESKLEDGCQWYYESRSGGWWQYDERTMQELEKAYTSCQPTFQLLIAGLIYVIDFKKMIQYQKNNKTVSRKIKRGHNFKIRGVAGLFTEENDDDEQDDGLNGGTGSLPVAPQRPTRTRRRRRRNPPASDDS</sequence>
<dbReference type="EC" id="2.3.2.27" evidence="11"/>
<evidence type="ECO:0000256" key="3">
    <source>
        <dbReference type="ARBA" id="ARBA00022490"/>
    </source>
</evidence>
<dbReference type="GO" id="GO:0008270">
    <property type="term" value="F:zinc ion binding"/>
    <property type="evidence" value="ECO:0007669"/>
    <property type="project" value="UniProtKB-UniRule"/>
</dbReference>
<dbReference type="InterPro" id="IPR017907">
    <property type="entry name" value="Znf_RING_CS"/>
</dbReference>
<dbReference type="OrthoDB" id="10065815at2759"/>
<dbReference type="AlphaFoldDB" id="A0A1D2NLW2"/>
<proteinExistence type="predicted"/>
<dbReference type="STRING" id="48709.A0A1D2NLW2"/>
<dbReference type="SMART" id="SM00184">
    <property type="entry name" value="RING"/>
    <property type="match status" value="1"/>
</dbReference>
<feature type="region of interest" description="Disordered" evidence="12">
    <location>
        <begin position="206"/>
        <end position="248"/>
    </location>
</feature>
<comment type="PTM">
    <text evidence="11">Ubiquitinated; autoubiquitinated.</text>
</comment>
<keyword evidence="9 11" id="KW-0862">Zinc</keyword>
<dbReference type="GO" id="GO:0005634">
    <property type="term" value="C:nucleus"/>
    <property type="evidence" value="ECO:0007669"/>
    <property type="project" value="TreeGrafter"/>
</dbReference>
<dbReference type="SUPFAM" id="SSF117839">
    <property type="entry name" value="WWE domain"/>
    <property type="match status" value="1"/>
</dbReference>
<keyword evidence="3 11" id="KW-0963">Cytoplasm</keyword>
<dbReference type="Pfam" id="PF00097">
    <property type="entry name" value="zf-C3HC4"/>
    <property type="match status" value="1"/>
</dbReference>
<keyword evidence="4 11" id="KW-0808">Transferase</keyword>
<gene>
    <name evidence="15" type="ORF">Ocin01_00392</name>
</gene>
<comment type="function">
    <text evidence="11">E3 ubiquitin-protein ligase that specifically binds poly-ADP-ribosylated proteins and mediates their ubiquitination and subsequent degradation.</text>
</comment>
<dbReference type="PROSITE" id="PS50918">
    <property type="entry name" value="WWE"/>
    <property type="match status" value="1"/>
</dbReference>
<dbReference type="CDD" id="cd16546">
    <property type="entry name" value="RING-HC_RNF146"/>
    <property type="match status" value="1"/>
</dbReference>
<comment type="pathway">
    <text evidence="11">Protein modification; protein ubiquitination.</text>
</comment>
<dbReference type="InterPro" id="IPR004170">
    <property type="entry name" value="WWE_dom"/>
</dbReference>
<evidence type="ECO:0000259" key="13">
    <source>
        <dbReference type="PROSITE" id="PS50089"/>
    </source>
</evidence>